<dbReference type="SUPFAM" id="SSF49329">
    <property type="entry name" value="Cu,Zn superoxide dismutase-like"/>
    <property type="match status" value="1"/>
</dbReference>
<dbReference type="CDD" id="cd00305">
    <property type="entry name" value="Cu-Zn_Superoxide_Dismutase"/>
    <property type="match status" value="1"/>
</dbReference>
<dbReference type="PANTHER" id="PTHR10003">
    <property type="entry name" value="SUPEROXIDE DISMUTASE CU-ZN -RELATED"/>
    <property type="match status" value="1"/>
</dbReference>
<evidence type="ECO:0000256" key="4">
    <source>
        <dbReference type="ARBA" id="ARBA00022862"/>
    </source>
</evidence>
<evidence type="ECO:0000259" key="11">
    <source>
        <dbReference type="Pfam" id="PF00080"/>
    </source>
</evidence>
<dbReference type="Pfam" id="PF00080">
    <property type="entry name" value="Sod_Cu"/>
    <property type="match status" value="1"/>
</dbReference>
<comment type="catalytic activity">
    <reaction evidence="8 9">
        <text>2 superoxide + 2 H(+) = H2O2 + O2</text>
        <dbReference type="Rhea" id="RHEA:20696"/>
        <dbReference type="ChEBI" id="CHEBI:15378"/>
        <dbReference type="ChEBI" id="CHEBI:15379"/>
        <dbReference type="ChEBI" id="CHEBI:16240"/>
        <dbReference type="ChEBI" id="CHEBI:18421"/>
        <dbReference type="EC" id="1.15.1.1"/>
    </reaction>
</comment>
<dbReference type="EC" id="1.15.1.1" evidence="9"/>
<evidence type="ECO:0000256" key="3">
    <source>
        <dbReference type="ARBA" id="ARBA00022833"/>
    </source>
</evidence>
<comment type="cofactor">
    <cofactor evidence="9">
        <name>Cu cation</name>
        <dbReference type="ChEBI" id="CHEBI:23378"/>
    </cofactor>
    <text evidence="9">Binds 1 copper ion per subunit.</text>
</comment>
<dbReference type="Gene3D" id="2.60.40.200">
    <property type="entry name" value="Superoxide dismutase, copper/zinc binding domain"/>
    <property type="match status" value="1"/>
</dbReference>
<comment type="function">
    <text evidence="9">Destroys radicals which are normally produced within the cells and which are toxic to biological systems.</text>
</comment>
<keyword evidence="2 9" id="KW-0479">Metal-binding</keyword>
<dbReference type="EMBL" id="MCGT01000037">
    <property type="protein sequence ID" value="ORX46501.1"/>
    <property type="molecule type" value="Genomic_DNA"/>
</dbReference>
<name>A0A1X2G6N5_9FUNG</name>
<evidence type="ECO:0000256" key="6">
    <source>
        <dbReference type="ARBA" id="ARBA00023008"/>
    </source>
</evidence>
<accession>A0A1X2G6N5</accession>
<keyword evidence="7" id="KW-1015">Disulfide bond</keyword>
<keyword evidence="5 9" id="KW-0560">Oxidoreductase</keyword>
<comment type="cofactor">
    <cofactor evidence="9">
        <name>Zn(2+)</name>
        <dbReference type="ChEBI" id="CHEBI:29105"/>
    </cofactor>
    <text evidence="9">Binds 1 zinc ion per subunit.</text>
</comment>
<organism evidence="12 13">
    <name type="scientific">Hesseltinella vesiculosa</name>
    <dbReference type="NCBI Taxonomy" id="101127"/>
    <lineage>
        <taxon>Eukaryota</taxon>
        <taxon>Fungi</taxon>
        <taxon>Fungi incertae sedis</taxon>
        <taxon>Mucoromycota</taxon>
        <taxon>Mucoromycotina</taxon>
        <taxon>Mucoromycetes</taxon>
        <taxon>Mucorales</taxon>
        <taxon>Cunninghamellaceae</taxon>
        <taxon>Hesseltinella</taxon>
    </lineage>
</organism>
<dbReference type="InterPro" id="IPR036423">
    <property type="entry name" value="SOD-like_Cu/Zn_dom_sf"/>
</dbReference>
<evidence type="ECO:0000256" key="2">
    <source>
        <dbReference type="ARBA" id="ARBA00022723"/>
    </source>
</evidence>
<dbReference type="PRINTS" id="PR00068">
    <property type="entry name" value="CUZNDISMTASE"/>
</dbReference>
<keyword evidence="10" id="KW-0732">Signal</keyword>
<dbReference type="STRING" id="101127.A0A1X2G6N5"/>
<dbReference type="GO" id="GO:0004784">
    <property type="term" value="F:superoxide dismutase activity"/>
    <property type="evidence" value="ECO:0007669"/>
    <property type="project" value="UniProtKB-EC"/>
</dbReference>
<evidence type="ECO:0000256" key="7">
    <source>
        <dbReference type="ARBA" id="ARBA00023157"/>
    </source>
</evidence>
<evidence type="ECO:0000256" key="9">
    <source>
        <dbReference type="RuleBase" id="RU000393"/>
    </source>
</evidence>
<keyword evidence="6 9" id="KW-0186">Copper</keyword>
<proteinExistence type="inferred from homology"/>
<evidence type="ECO:0000256" key="10">
    <source>
        <dbReference type="SAM" id="SignalP"/>
    </source>
</evidence>
<evidence type="ECO:0000256" key="1">
    <source>
        <dbReference type="ARBA" id="ARBA00010457"/>
    </source>
</evidence>
<dbReference type="PROSITE" id="PS00332">
    <property type="entry name" value="SOD_CU_ZN_2"/>
    <property type="match status" value="1"/>
</dbReference>
<evidence type="ECO:0000256" key="8">
    <source>
        <dbReference type="ARBA" id="ARBA00049204"/>
    </source>
</evidence>
<keyword evidence="13" id="KW-1185">Reference proteome</keyword>
<feature type="chain" id="PRO_5012100650" description="Superoxide dismutase [Cu-Zn]" evidence="10">
    <location>
        <begin position="20"/>
        <end position="177"/>
    </location>
</feature>
<keyword evidence="4" id="KW-0049">Antioxidant</keyword>
<reference evidence="12 13" key="1">
    <citation type="submission" date="2016-07" db="EMBL/GenBank/DDBJ databases">
        <title>Pervasive Adenine N6-methylation of Active Genes in Fungi.</title>
        <authorList>
            <consortium name="DOE Joint Genome Institute"/>
            <person name="Mondo S.J."/>
            <person name="Dannebaum R.O."/>
            <person name="Kuo R.C."/>
            <person name="Labutti K."/>
            <person name="Haridas S."/>
            <person name="Kuo A."/>
            <person name="Salamov A."/>
            <person name="Ahrendt S.R."/>
            <person name="Lipzen A."/>
            <person name="Sullivan W."/>
            <person name="Andreopoulos W.B."/>
            <person name="Clum A."/>
            <person name="Lindquist E."/>
            <person name="Daum C."/>
            <person name="Ramamoorthy G.K."/>
            <person name="Gryganskyi A."/>
            <person name="Culley D."/>
            <person name="Magnuson J.K."/>
            <person name="James T.Y."/>
            <person name="O'Malley M.A."/>
            <person name="Stajich J.E."/>
            <person name="Spatafora J.W."/>
            <person name="Visel A."/>
            <person name="Grigoriev I.V."/>
        </authorList>
    </citation>
    <scope>NUCLEOTIDE SEQUENCE [LARGE SCALE GENOMIC DNA]</scope>
    <source>
        <strain evidence="12 13">NRRL 3301</strain>
    </source>
</reference>
<feature type="domain" description="Superoxide dismutase copper/zinc binding" evidence="11">
    <location>
        <begin position="37"/>
        <end position="173"/>
    </location>
</feature>
<evidence type="ECO:0000313" key="12">
    <source>
        <dbReference type="EMBL" id="ORX46501.1"/>
    </source>
</evidence>
<protein>
    <recommendedName>
        <fullName evidence="9">Superoxide dismutase [Cu-Zn]</fullName>
        <ecNumber evidence="9">1.15.1.1</ecNumber>
    </recommendedName>
</protein>
<dbReference type="GO" id="GO:0005507">
    <property type="term" value="F:copper ion binding"/>
    <property type="evidence" value="ECO:0007669"/>
    <property type="project" value="InterPro"/>
</dbReference>
<dbReference type="OrthoDB" id="2015551at2759"/>
<dbReference type="InterPro" id="IPR001424">
    <property type="entry name" value="SOD_Cu_Zn_dom"/>
</dbReference>
<dbReference type="InterPro" id="IPR024134">
    <property type="entry name" value="SOD_Cu/Zn_/chaperone"/>
</dbReference>
<feature type="signal peptide" evidence="10">
    <location>
        <begin position="1"/>
        <end position="19"/>
    </location>
</feature>
<sequence length="177" mass="18079">MKSSFLVAALCAVVHTVLCAAPTNYTAVAVIDNGAGIKGTVTFYQADANSNTTVHAEITGLAQGDHGFHVHSLGDVTQGCNSTGEHYNPFNVTHGSIDSNPRHVGDLGNVVSPGPSQATVFQATNVYLPVTGQYSIVGRAIVLHAGQDDLGLGNSTLSKANGNSGARIACAVIGYAT</sequence>
<comment type="similarity">
    <text evidence="1 9">Belongs to the Cu-Zn superoxide dismutase family.</text>
</comment>
<evidence type="ECO:0000313" key="13">
    <source>
        <dbReference type="Proteomes" id="UP000242146"/>
    </source>
</evidence>
<dbReference type="FunFam" id="2.60.40.200:FF:000003">
    <property type="entry name" value="Superoxide dismutase [Cu-Zn], chloroplastic"/>
    <property type="match status" value="1"/>
</dbReference>
<keyword evidence="3 9" id="KW-0862">Zinc</keyword>
<gene>
    <name evidence="12" type="ORF">DM01DRAFT_1339504</name>
</gene>
<dbReference type="InterPro" id="IPR018152">
    <property type="entry name" value="SOD_Cu/Zn_BS"/>
</dbReference>
<dbReference type="Proteomes" id="UP000242146">
    <property type="component" value="Unassembled WGS sequence"/>
</dbReference>
<dbReference type="AlphaFoldDB" id="A0A1X2G6N5"/>
<comment type="caution">
    <text evidence="12">The sequence shown here is derived from an EMBL/GenBank/DDBJ whole genome shotgun (WGS) entry which is preliminary data.</text>
</comment>
<evidence type="ECO:0000256" key="5">
    <source>
        <dbReference type="ARBA" id="ARBA00023002"/>
    </source>
</evidence>